<evidence type="ECO:0008006" key="3">
    <source>
        <dbReference type="Google" id="ProtNLM"/>
    </source>
</evidence>
<accession>A0A2P8EAS1</accession>
<dbReference type="Gene3D" id="3.40.50.300">
    <property type="entry name" value="P-loop containing nucleotide triphosphate hydrolases"/>
    <property type="match status" value="1"/>
</dbReference>
<sequence length="209" mass="23870">MAGERIKRALSVNDILSKQYELIEFEGEWYQAFSKPENRGVWFIWGNSGNGKTSFVLQMIKELSKYFRIVFNSLEEGDGHTIQNAFIREGMNEAAKKLIITSESMSDLGKRLGKRKSPEVAVIDSYQYTEMSFKDYLRFKNKHPDKLLIFISQADGKRPMGRAAVSVMYDASLKIWIEGYRAFSKGRYIGPNGGTYTIFEEGAALYHGN</sequence>
<keyword evidence="2" id="KW-1185">Reference proteome</keyword>
<dbReference type="EMBL" id="PYGF01000002">
    <property type="protein sequence ID" value="PSL06569.1"/>
    <property type="molecule type" value="Genomic_DNA"/>
</dbReference>
<evidence type="ECO:0000313" key="2">
    <source>
        <dbReference type="Proteomes" id="UP000240708"/>
    </source>
</evidence>
<evidence type="ECO:0000313" key="1">
    <source>
        <dbReference type="EMBL" id="PSL06569.1"/>
    </source>
</evidence>
<dbReference type="SUPFAM" id="SSF52540">
    <property type="entry name" value="P-loop containing nucleoside triphosphate hydrolases"/>
    <property type="match status" value="1"/>
</dbReference>
<dbReference type="InterPro" id="IPR027417">
    <property type="entry name" value="P-loop_NTPase"/>
</dbReference>
<dbReference type="RefSeq" id="WP_106566487.1">
    <property type="nucleotide sequence ID" value="NZ_PYGF01000002.1"/>
</dbReference>
<protein>
    <recommendedName>
        <fullName evidence="3">ATP-dependent serine protease</fullName>
    </recommendedName>
</protein>
<proteinExistence type="predicted"/>
<dbReference type="Proteomes" id="UP000240708">
    <property type="component" value="Unassembled WGS sequence"/>
</dbReference>
<dbReference type="AlphaFoldDB" id="A0A2P8EAS1"/>
<gene>
    <name evidence="1" type="ORF">CLV48_102386</name>
</gene>
<organism evidence="1 2">
    <name type="scientific">Cecembia rubra</name>
    <dbReference type="NCBI Taxonomy" id="1485585"/>
    <lineage>
        <taxon>Bacteria</taxon>
        <taxon>Pseudomonadati</taxon>
        <taxon>Bacteroidota</taxon>
        <taxon>Cytophagia</taxon>
        <taxon>Cytophagales</taxon>
        <taxon>Cyclobacteriaceae</taxon>
        <taxon>Cecembia</taxon>
    </lineage>
</organism>
<name>A0A2P8EAS1_9BACT</name>
<comment type="caution">
    <text evidence="1">The sequence shown here is derived from an EMBL/GenBank/DDBJ whole genome shotgun (WGS) entry which is preliminary data.</text>
</comment>
<reference evidence="1 2" key="1">
    <citation type="submission" date="2018-03" db="EMBL/GenBank/DDBJ databases">
        <title>Genomic Encyclopedia of Archaeal and Bacterial Type Strains, Phase II (KMG-II): from individual species to whole genera.</title>
        <authorList>
            <person name="Goeker M."/>
        </authorList>
    </citation>
    <scope>NUCLEOTIDE SEQUENCE [LARGE SCALE GENOMIC DNA]</scope>
    <source>
        <strain evidence="1 2">DSM 28057</strain>
    </source>
</reference>
<dbReference type="OrthoDB" id="796468at2"/>